<protein>
    <submittedName>
        <fullName evidence="1">Uncharacterized protein</fullName>
    </submittedName>
</protein>
<keyword evidence="2" id="KW-1185">Reference proteome</keyword>
<comment type="caution">
    <text evidence="1">The sequence shown here is derived from an EMBL/GenBank/DDBJ whole genome shotgun (WGS) entry which is preliminary data.</text>
</comment>
<dbReference type="Proteomes" id="UP001472677">
    <property type="component" value="Unassembled WGS sequence"/>
</dbReference>
<accession>A0ABR2FSH4</accession>
<sequence length="66" mass="7258">MYQVAHVKAGIEHQSALLSIEELLLVVVEVDHTRLCISQVEGFIELISHSAGLLLELSLGLECEMV</sequence>
<evidence type="ECO:0000313" key="2">
    <source>
        <dbReference type="Proteomes" id="UP001472677"/>
    </source>
</evidence>
<proteinExistence type="predicted"/>
<reference evidence="1 2" key="1">
    <citation type="journal article" date="2024" name="G3 (Bethesda)">
        <title>Genome assembly of Hibiscus sabdariffa L. provides insights into metabolisms of medicinal natural products.</title>
        <authorList>
            <person name="Kim T."/>
        </authorList>
    </citation>
    <scope>NUCLEOTIDE SEQUENCE [LARGE SCALE GENOMIC DNA]</scope>
    <source>
        <strain evidence="1">TK-2024</strain>
        <tissue evidence="1">Old leaves</tissue>
    </source>
</reference>
<evidence type="ECO:0000313" key="1">
    <source>
        <dbReference type="EMBL" id="KAK8587093.1"/>
    </source>
</evidence>
<dbReference type="EMBL" id="JBBPBM010000004">
    <property type="protein sequence ID" value="KAK8587093.1"/>
    <property type="molecule type" value="Genomic_DNA"/>
</dbReference>
<name>A0ABR2FSH4_9ROSI</name>
<gene>
    <name evidence="1" type="ORF">V6N12_021606</name>
</gene>
<organism evidence="1 2">
    <name type="scientific">Hibiscus sabdariffa</name>
    <name type="common">roselle</name>
    <dbReference type="NCBI Taxonomy" id="183260"/>
    <lineage>
        <taxon>Eukaryota</taxon>
        <taxon>Viridiplantae</taxon>
        <taxon>Streptophyta</taxon>
        <taxon>Embryophyta</taxon>
        <taxon>Tracheophyta</taxon>
        <taxon>Spermatophyta</taxon>
        <taxon>Magnoliopsida</taxon>
        <taxon>eudicotyledons</taxon>
        <taxon>Gunneridae</taxon>
        <taxon>Pentapetalae</taxon>
        <taxon>rosids</taxon>
        <taxon>malvids</taxon>
        <taxon>Malvales</taxon>
        <taxon>Malvaceae</taxon>
        <taxon>Malvoideae</taxon>
        <taxon>Hibiscus</taxon>
    </lineage>
</organism>